<comment type="caution">
    <text evidence="2">The sequence shown here is derived from an EMBL/GenBank/DDBJ whole genome shotgun (WGS) entry which is preliminary data.</text>
</comment>
<evidence type="ECO:0000313" key="2">
    <source>
        <dbReference type="EMBL" id="MEE3716370.1"/>
    </source>
</evidence>
<proteinExistence type="predicted"/>
<dbReference type="InterPro" id="IPR036163">
    <property type="entry name" value="HMA_dom_sf"/>
</dbReference>
<dbReference type="InterPro" id="IPR006121">
    <property type="entry name" value="HMA_dom"/>
</dbReference>
<name>A0AAW9PZ97_9CYAN</name>
<reference evidence="2" key="1">
    <citation type="submission" date="2024-01" db="EMBL/GenBank/DDBJ databases">
        <title>Bank of Algae and Cyanobacteria of the Azores (BACA) strain genomes.</title>
        <authorList>
            <person name="Luz R."/>
            <person name="Cordeiro R."/>
            <person name="Fonseca A."/>
            <person name="Goncalves V."/>
        </authorList>
    </citation>
    <scope>NUCLEOTIDE SEQUENCE</scope>
    <source>
        <strain evidence="2">BACA0141</strain>
    </source>
</reference>
<dbReference type="SUPFAM" id="SSF55008">
    <property type="entry name" value="HMA, heavy metal-associated domain"/>
    <property type="match status" value="1"/>
</dbReference>
<sequence>MSIELKVPSIACSGCLDTVTKAIQSVDPTATVTGDATTKIVSVQAQISEDEIKAAIAAAGHTVA</sequence>
<dbReference type="Pfam" id="PF00403">
    <property type="entry name" value="HMA"/>
    <property type="match status" value="1"/>
</dbReference>
<dbReference type="AlphaFoldDB" id="A0AAW9PZ97"/>
<dbReference type="GO" id="GO:0046872">
    <property type="term" value="F:metal ion binding"/>
    <property type="evidence" value="ECO:0007669"/>
    <property type="project" value="InterPro"/>
</dbReference>
<dbReference type="EMBL" id="JAZBJZ010000017">
    <property type="protein sequence ID" value="MEE3716370.1"/>
    <property type="molecule type" value="Genomic_DNA"/>
</dbReference>
<evidence type="ECO:0000259" key="1">
    <source>
        <dbReference type="Pfam" id="PF00403"/>
    </source>
</evidence>
<keyword evidence="3" id="KW-1185">Reference proteome</keyword>
<accession>A0AAW9PZ97</accession>
<feature type="domain" description="HMA" evidence="1">
    <location>
        <begin position="5"/>
        <end position="61"/>
    </location>
</feature>
<dbReference type="Proteomes" id="UP001333818">
    <property type="component" value="Unassembled WGS sequence"/>
</dbReference>
<dbReference type="Gene3D" id="3.30.70.100">
    <property type="match status" value="1"/>
</dbReference>
<dbReference type="RefSeq" id="WP_330482797.1">
    <property type="nucleotide sequence ID" value="NZ_JAZBJZ010000017.1"/>
</dbReference>
<organism evidence="2 3">
    <name type="scientific">Tumidithrix elongata BACA0141</name>
    <dbReference type="NCBI Taxonomy" id="2716417"/>
    <lineage>
        <taxon>Bacteria</taxon>
        <taxon>Bacillati</taxon>
        <taxon>Cyanobacteriota</taxon>
        <taxon>Cyanophyceae</taxon>
        <taxon>Pseudanabaenales</taxon>
        <taxon>Pseudanabaenaceae</taxon>
        <taxon>Tumidithrix</taxon>
        <taxon>Tumidithrix elongata</taxon>
    </lineage>
</organism>
<protein>
    <submittedName>
        <fullName evidence="2">Heavy-metal-associated domain-containing protein</fullName>
    </submittedName>
</protein>
<evidence type="ECO:0000313" key="3">
    <source>
        <dbReference type="Proteomes" id="UP001333818"/>
    </source>
</evidence>
<gene>
    <name evidence="2" type="ORF">V2H45_06400</name>
</gene>